<sequence>MLVADLRIEESCEKLVAQLPVLDGFVCNAGIGKMLPLQFYSLDVLNEVFQMNCFVPMLLLKLLVKKKKLRNSSSVVFTASISGYNNVAPANGIYGTSKSALSTYMKYAALELAGKGIRCNAVQPGRINTPLISNRLLSEEDVTKDIEQYPMKRYGKPEEVAHAIIYLLSDASAWVTGTNLVIDGGRSLK</sequence>
<dbReference type="AlphaFoldDB" id="A0A6N2UHN0"/>
<dbReference type="PRINTS" id="PR00081">
    <property type="entry name" value="GDHRDH"/>
</dbReference>
<organism evidence="3">
    <name type="scientific">Bacteroides uniformis</name>
    <dbReference type="NCBI Taxonomy" id="820"/>
    <lineage>
        <taxon>Bacteria</taxon>
        <taxon>Pseudomonadati</taxon>
        <taxon>Bacteroidota</taxon>
        <taxon>Bacteroidia</taxon>
        <taxon>Bacteroidales</taxon>
        <taxon>Bacteroidaceae</taxon>
        <taxon>Bacteroides</taxon>
    </lineage>
</organism>
<evidence type="ECO:0000256" key="2">
    <source>
        <dbReference type="ARBA" id="ARBA00023002"/>
    </source>
</evidence>
<dbReference type="Gene3D" id="3.40.50.720">
    <property type="entry name" value="NAD(P)-binding Rossmann-like Domain"/>
    <property type="match status" value="1"/>
</dbReference>
<dbReference type="InterPro" id="IPR002347">
    <property type="entry name" value="SDR_fam"/>
</dbReference>
<dbReference type="InterPro" id="IPR036291">
    <property type="entry name" value="NAD(P)-bd_dom_sf"/>
</dbReference>
<name>A0A6N2UHN0_BACUN</name>
<dbReference type="GO" id="GO:0016491">
    <property type="term" value="F:oxidoreductase activity"/>
    <property type="evidence" value="ECO:0007669"/>
    <property type="project" value="UniProtKB-KW"/>
</dbReference>
<reference evidence="3" key="1">
    <citation type="submission" date="2019-11" db="EMBL/GenBank/DDBJ databases">
        <authorList>
            <person name="Feng L."/>
        </authorList>
    </citation>
    <scope>NUCLEOTIDE SEQUENCE</scope>
    <source>
        <strain evidence="3">BuniformisLFYP32</strain>
    </source>
</reference>
<accession>A0A6N2UHN0</accession>
<dbReference type="CDD" id="cd05233">
    <property type="entry name" value="SDR_c"/>
    <property type="match status" value="1"/>
</dbReference>
<keyword evidence="2 3" id="KW-0560">Oxidoreductase</keyword>
<comment type="similarity">
    <text evidence="1">Belongs to the short-chain dehydrogenases/reductases (SDR) family.</text>
</comment>
<dbReference type="InterPro" id="IPR051122">
    <property type="entry name" value="SDR_DHRS6-like"/>
</dbReference>
<gene>
    <name evidence="3" type="primary">lvr</name>
    <name evidence="3" type="ORF">BULFYP32_02087</name>
</gene>
<evidence type="ECO:0000256" key="1">
    <source>
        <dbReference type="ARBA" id="ARBA00006484"/>
    </source>
</evidence>
<dbReference type="SUPFAM" id="SSF51735">
    <property type="entry name" value="NAD(P)-binding Rossmann-fold domains"/>
    <property type="match status" value="1"/>
</dbReference>
<dbReference type="EMBL" id="CACRTC010000024">
    <property type="protein sequence ID" value="VYT16322.1"/>
    <property type="molecule type" value="Genomic_DNA"/>
</dbReference>
<protein>
    <submittedName>
        <fullName evidence="3">Levodione reductase</fullName>
        <ecNumber evidence="3">1.1.1.-</ecNumber>
    </submittedName>
</protein>
<dbReference type="PANTHER" id="PTHR43477">
    <property type="entry name" value="DIHYDROANTICAPSIN 7-DEHYDROGENASE"/>
    <property type="match status" value="1"/>
</dbReference>
<dbReference type="EC" id="1.1.1.-" evidence="3"/>
<proteinExistence type="inferred from homology"/>
<evidence type="ECO:0000313" key="3">
    <source>
        <dbReference type="EMBL" id="VYT16322.1"/>
    </source>
</evidence>
<dbReference type="Pfam" id="PF13561">
    <property type="entry name" value="adh_short_C2"/>
    <property type="match status" value="1"/>
</dbReference>
<dbReference type="PANTHER" id="PTHR43477:SF1">
    <property type="entry name" value="DIHYDROANTICAPSIN 7-DEHYDROGENASE"/>
    <property type="match status" value="1"/>
</dbReference>